<dbReference type="RefSeq" id="WP_203243536.1">
    <property type="nucleotide sequence ID" value="NZ_JAFBRH010000008.1"/>
</dbReference>
<proteinExistence type="predicted"/>
<gene>
    <name evidence="1" type="ORF">JQV55_19755</name>
</gene>
<protein>
    <submittedName>
        <fullName evidence="1">DUF3085 domain-containing protein</fullName>
    </submittedName>
</protein>
<evidence type="ECO:0000313" key="2">
    <source>
        <dbReference type="Proteomes" id="UP000732193"/>
    </source>
</evidence>
<evidence type="ECO:0000313" key="1">
    <source>
        <dbReference type="EMBL" id="MBM1715815.1"/>
    </source>
</evidence>
<sequence>MALLEFATPEVAKIIKHAQSCTRFMRKWDGEVTQPGLILSVAQGVFLMSNGLDATSIKEVGAPDTNGMLVYADGKNPQVDPNWVAEVTAIFCGYTGIYHLDIIQAAQQIITRGDPTLMLCVSNHVIDVFDPRKQTPLIGQIYKTPSGLGGVFHVKILDLTATHAWVRNHGNSEDFDNALPYRVPLDKIYPIEMKGAA</sequence>
<organism evidence="1 2">
    <name type="scientific">Sulfitobacter geojensis</name>
    <dbReference type="NCBI Taxonomy" id="1342299"/>
    <lineage>
        <taxon>Bacteria</taxon>
        <taxon>Pseudomonadati</taxon>
        <taxon>Pseudomonadota</taxon>
        <taxon>Alphaproteobacteria</taxon>
        <taxon>Rhodobacterales</taxon>
        <taxon>Roseobacteraceae</taxon>
        <taxon>Sulfitobacter</taxon>
    </lineage>
</organism>
<accession>A0AAE3B8L2</accession>
<comment type="caution">
    <text evidence="1">The sequence shown here is derived from an EMBL/GenBank/DDBJ whole genome shotgun (WGS) entry which is preliminary data.</text>
</comment>
<reference evidence="1 2" key="1">
    <citation type="submission" date="2021-01" db="EMBL/GenBank/DDBJ databases">
        <title>Diatom-associated Roseobacters Show Island Model of Population Structure.</title>
        <authorList>
            <person name="Qu L."/>
            <person name="Feng X."/>
            <person name="Chen Y."/>
            <person name="Li L."/>
            <person name="Wang X."/>
            <person name="Hu Z."/>
            <person name="Wang H."/>
            <person name="Luo H."/>
        </authorList>
    </citation>
    <scope>NUCLEOTIDE SEQUENCE [LARGE SCALE GENOMIC DNA]</scope>
    <source>
        <strain evidence="1 2">TR60-84</strain>
    </source>
</reference>
<dbReference type="Proteomes" id="UP000732193">
    <property type="component" value="Unassembled WGS sequence"/>
</dbReference>
<keyword evidence="2" id="KW-1185">Reference proteome</keyword>
<dbReference type="EMBL" id="JAFBRM010000009">
    <property type="protein sequence ID" value="MBM1715815.1"/>
    <property type="molecule type" value="Genomic_DNA"/>
</dbReference>
<name>A0AAE3B8L2_9RHOB</name>
<dbReference type="AlphaFoldDB" id="A0AAE3B8L2"/>